<keyword evidence="3 5" id="KW-0378">Hydrolase</keyword>
<evidence type="ECO:0000256" key="5">
    <source>
        <dbReference type="PIRNR" id="PIRNR038994"/>
    </source>
</evidence>
<dbReference type="PANTHER" id="PTHR11113">
    <property type="entry name" value="N-ACETYLGLUCOSAMINE-6-PHOSPHATE DEACETYLASE"/>
    <property type="match status" value="1"/>
</dbReference>
<keyword evidence="2 7" id="KW-0479">Metal-binding</keyword>
<evidence type="ECO:0000256" key="3">
    <source>
        <dbReference type="ARBA" id="ARBA00022801"/>
    </source>
</evidence>
<dbReference type="CDD" id="cd00854">
    <property type="entry name" value="NagA"/>
    <property type="match status" value="1"/>
</dbReference>
<feature type="binding site" evidence="7">
    <location>
        <position position="215"/>
    </location>
    <ligand>
        <name>Zn(2+)</name>
        <dbReference type="ChEBI" id="CHEBI:29105"/>
    </ligand>
</feature>
<dbReference type="GO" id="GO:0046872">
    <property type="term" value="F:metal ion binding"/>
    <property type="evidence" value="ECO:0007669"/>
    <property type="project" value="UniProtKB-KW"/>
</dbReference>
<sequence>MKTLFRNGRFYVNNAFVLGDLLAEDGVIREITGVHNGDEAVVYDMEGKLVVPGFIDIHTHGAAGVDVNKATAEDYETICRFFAAQGTTAWLGSVLTDTKEQTLWCIEEYKKWKTREHQGAELLGIHLEGPFLSPEYKGAMPEHLLREGDLELIKEYQKAAEGDVKYITLSPELEGSIPMIPELKKLGIQVAIGHSGADYETACAAIEAGARGATHTGNAMKLLHQHFPAIWGAVLESDKVFCEIICDGRHLHPGTVRLIIKTKGLDQVVVVTDSIMAAGLPDGNYKLGVNDVIVENGDARLACGGSRAGSTLTMGAALKNLLEFTGKPLAEVLRLLTENPAKLIGVYDRMGSIEVGKKANLVVLDEACNVLKTYVQGRECR</sequence>
<feature type="domain" description="Amidohydrolase-related" evidence="8">
    <location>
        <begin position="49"/>
        <end position="379"/>
    </location>
</feature>
<comment type="cofactor">
    <cofactor evidence="7">
        <name>a divalent metal cation</name>
        <dbReference type="ChEBI" id="CHEBI:60240"/>
    </cofactor>
    <text evidence="7">Binds 1 divalent metal cation per subunit.</text>
</comment>
<comment type="caution">
    <text evidence="9">The sequence shown here is derived from an EMBL/GenBank/DDBJ whole genome shotgun (WGS) entry which is preliminary data.</text>
</comment>
<evidence type="ECO:0000256" key="6">
    <source>
        <dbReference type="PIRSR" id="PIRSR038994-1"/>
    </source>
</evidence>
<accession>A0A2M8Z931</accession>
<evidence type="ECO:0000256" key="1">
    <source>
        <dbReference type="ARBA" id="ARBA00010716"/>
    </source>
</evidence>
<comment type="similarity">
    <text evidence="1 5">Belongs to the metallo-dependent hydrolases superfamily. NagA family.</text>
</comment>
<dbReference type="Gene3D" id="2.30.40.10">
    <property type="entry name" value="Urease, subunit C, domain 1"/>
    <property type="match status" value="1"/>
</dbReference>
<evidence type="ECO:0000313" key="10">
    <source>
        <dbReference type="Proteomes" id="UP000231092"/>
    </source>
</evidence>
<feature type="binding site" evidence="7">
    <location>
        <position position="128"/>
    </location>
    <ligand>
        <name>Zn(2+)</name>
        <dbReference type="ChEBI" id="CHEBI:29105"/>
    </ligand>
</feature>
<evidence type="ECO:0000313" key="9">
    <source>
        <dbReference type="EMBL" id="PJJ29965.1"/>
    </source>
</evidence>
<organism evidence="9 10">
    <name type="scientific">[Clostridium] celerecrescens 18A</name>
    <dbReference type="NCBI Taxonomy" id="1286362"/>
    <lineage>
        <taxon>Bacteria</taxon>
        <taxon>Bacillati</taxon>
        <taxon>Bacillota</taxon>
        <taxon>Clostridia</taxon>
        <taxon>Lachnospirales</taxon>
        <taxon>Lachnospiraceae</taxon>
        <taxon>Lacrimispora</taxon>
    </lineage>
</organism>
<dbReference type="InterPro" id="IPR003764">
    <property type="entry name" value="GlcNAc_6-P_deAcase"/>
</dbReference>
<gene>
    <name evidence="9" type="ORF">H171_3532</name>
</gene>
<feature type="binding site" evidence="7">
    <location>
        <position position="194"/>
    </location>
    <ligand>
        <name>Zn(2+)</name>
        <dbReference type="ChEBI" id="CHEBI:29105"/>
    </ligand>
</feature>
<dbReference type="EMBL" id="PGET01000001">
    <property type="protein sequence ID" value="PJJ29965.1"/>
    <property type="molecule type" value="Genomic_DNA"/>
</dbReference>
<dbReference type="GO" id="GO:0008448">
    <property type="term" value="F:N-acetylglucosamine-6-phosphate deacetylase activity"/>
    <property type="evidence" value="ECO:0007669"/>
    <property type="project" value="InterPro"/>
</dbReference>
<dbReference type="NCBIfam" id="TIGR00221">
    <property type="entry name" value="nagA"/>
    <property type="match status" value="1"/>
</dbReference>
<dbReference type="InterPro" id="IPR032466">
    <property type="entry name" value="Metal_Hydrolase"/>
</dbReference>
<name>A0A2M8Z931_9FIRM</name>
<dbReference type="AlphaFoldDB" id="A0A2M8Z931"/>
<keyword evidence="4 5" id="KW-0119">Carbohydrate metabolism</keyword>
<dbReference type="OrthoDB" id="9776488at2"/>
<evidence type="ECO:0000256" key="7">
    <source>
        <dbReference type="PIRSR" id="PIRSR038994-3"/>
    </source>
</evidence>
<dbReference type="RefSeq" id="WP_100306276.1">
    <property type="nucleotide sequence ID" value="NZ_PGET01000001.1"/>
</dbReference>
<evidence type="ECO:0000256" key="2">
    <source>
        <dbReference type="ARBA" id="ARBA00022723"/>
    </source>
</evidence>
<reference evidence="9 10" key="1">
    <citation type="submission" date="2017-11" db="EMBL/GenBank/DDBJ databases">
        <title>Understudied soil microbes with underappreciated capabilities: Untangling the Clostridium saccharolyticum group.</title>
        <authorList>
            <person name="Leschine S."/>
        </authorList>
    </citation>
    <scope>NUCLEOTIDE SEQUENCE [LARGE SCALE GENOMIC DNA]</scope>
    <source>
        <strain evidence="9 10">18A</strain>
    </source>
</reference>
<dbReference type="InterPro" id="IPR006680">
    <property type="entry name" value="Amidohydro-rel"/>
</dbReference>
<evidence type="ECO:0000259" key="8">
    <source>
        <dbReference type="Pfam" id="PF01979"/>
    </source>
</evidence>
<dbReference type="PANTHER" id="PTHR11113:SF14">
    <property type="entry name" value="N-ACETYLGLUCOSAMINE-6-PHOSPHATE DEACETYLASE"/>
    <property type="match status" value="1"/>
</dbReference>
<dbReference type="PIRSF" id="PIRSF038994">
    <property type="entry name" value="NagA"/>
    <property type="match status" value="1"/>
</dbReference>
<dbReference type="InterPro" id="IPR011059">
    <property type="entry name" value="Metal-dep_hydrolase_composite"/>
</dbReference>
<dbReference type="SUPFAM" id="SSF51338">
    <property type="entry name" value="Composite domain of metallo-dependent hydrolases"/>
    <property type="match status" value="1"/>
</dbReference>
<proteinExistence type="inferred from homology"/>
<evidence type="ECO:0000256" key="4">
    <source>
        <dbReference type="ARBA" id="ARBA00023277"/>
    </source>
</evidence>
<dbReference type="SUPFAM" id="SSF51556">
    <property type="entry name" value="Metallo-dependent hydrolases"/>
    <property type="match status" value="1"/>
</dbReference>
<dbReference type="Proteomes" id="UP000231092">
    <property type="component" value="Unassembled WGS sequence"/>
</dbReference>
<dbReference type="Gene3D" id="3.20.20.140">
    <property type="entry name" value="Metal-dependent hydrolases"/>
    <property type="match status" value="1"/>
</dbReference>
<dbReference type="GO" id="GO:0006046">
    <property type="term" value="P:N-acetylglucosamine catabolic process"/>
    <property type="evidence" value="ECO:0007669"/>
    <property type="project" value="TreeGrafter"/>
</dbReference>
<dbReference type="Pfam" id="PF01979">
    <property type="entry name" value="Amidohydro_1"/>
    <property type="match status" value="1"/>
</dbReference>
<protein>
    <submittedName>
        <fullName evidence="9">N-acetylglucosamine-6-phosphate deacetylase</fullName>
    </submittedName>
</protein>
<feature type="active site" description="Proton donor/acceptor" evidence="6">
    <location>
        <position position="273"/>
    </location>
</feature>